<keyword evidence="1" id="KW-0175">Coiled coil</keyword>
<sequence length="453" mass="53622">MIEVTIIINNISLQLELSTEETVEKVKDFLIENLDLNFGQNGWNCYSEQRGCLLQPKQSIGTCDNDTLIFNNTENLYKSQKSRFLIGDIKKYRLEDQYYKNLEIQVEFLTQKQFFMIEFDVTIQEIFDIMIQHQNLIDSKANIKKETHEWICYSKQRNILLQFDEIVGYYPNDILIFYLQQDLQNSQIIFKESNFNSESTNIKLDQEDIEEIVIDTTIQDFQSENQCDLKKNSEFGDQQNNKLLSVSQNRLKCYELSKQIQQIKKQINDRFTSIKESLIEKLNQKEKQMTDLLLKDYEEIFQLAFSLETPRNSSKLQEFILKKNIVNFQIQKNVSLLKNLTSTWKFEINKIGNEDILEVENSRLHLQVERETTGIELLKYLEQLYTCQQNYKVGFECYSLKNKNRINMTCELGKTILNDDIIVTNQFLLTIQSDGLEEFLITVEKLRGRQHCI</sequence>
<dbReference type="InParanoid" id="A0D3A8"/>
<evidence type="ECO:0000256" key="1">
    <source>
        <dbReference type="SAM" id="Coils"/>
    </source>
</evidence>
<evidence type="ECO:0000313" key="2">
    <source>
        <dbReference type="EMBL" id="CAK77525.1"/>
    </source>
</evidence>
<dbReference type="AlphaFoldDB" id="A0D3A8"/>
<evidence type="ECO:0000313" key="3">
    <source>
        <dbReference type="Proteomes" id="UP000000600"/>
    </source>
</evidence>
<dbReference type="HOGENOM" id="CLU_604779_0_0_1"/>
<reference evidence="2 3" key="1">
    <citation type="journal article" date="2006" name="Nature">
        <title>Global trends of whole-genome duplications revealed by the ciliate Paramecium tetraurelia.</title>
        <authorList>
            <consortium name="Genoscope"/>
            <person name="Aury J.-M."/>
            <person name="Jaillon O."/>
            <person name="Duret L."/>
            <person name="Noel B."/>
            <person name="Jubin C."/>
            <person name="Porcel B.M."/>
            <person name="Segurens B."/>
            <person name="Daubin V."/>
            <person name="Anthouard V."/>
            <person name="Aiach N."/>
            <person name="Arnaiz O."/>
            <person name="Billaut A."/>
            <person name="Beisson J."/>
            <person name="Blanc I."/>
            <person name="Bouhouche K."/>
            <person name="Camara F."/>
            <person name="Duharcourt S."/>
            <person name="Guigo R."/>
            <person name="Gogendeau D."/>
            <person name="Katinka M."/>
            <person name="Keller A.-M."/>
            <person name="Kissmehl R."/>
            <person name="Klotz C."/>
            <person name="Koll F."/>
            <person name="Le Moue A."/>
            <person name="Lepere C."/>
            <person name="Malinsky S."/>
            <person name="Nowacki M."/>
            <person name="Nowak J.K."/>
            <person name="Plattner H."/>
            <person name="Poulain J."/>
            <person name="Ruiz F."/>
            <person name="Serrano V."/>
            <person name="Zagulski M."/>
            <person name="Dessen P."/>
            <person name="Betermier M."/>
            <person name="Weissenbach J."/>
            <person name="Scarpelli C."/>
            <person name="Schachter V."/>
            <person name="Sperling L."/>
            <person name="Meyer E."/>
            <person name="Cohen J."/>
            <person name="Wincker P."/>
        </authorList>
    </citation>
    <scope>NUCLEOTIDE SEQUENCE [LARGE SCALE GENOMIC DNA]</scope>
    <source>
        <strain evidence="2 3">Stock d4-2</strain>
    </source>
</reference>
<protein>
    <recommendedName>
        <fullName evidence="4">Ubiquitin-like domain-containing protein</fullName>
    </recommendedName>
</protein>
<proteinExistence type="predicted"/>
<accession>A0D3A8</accession>
<keyword evidence="3" id="KW-1185">Reference proteome</keyword>
<feature type="coiled-coil region" evidence="1">
    <location>
        <begin position="268"/>
        <end position="295"/>
    </location>
</feature>
<dbReference type="OMA" id="KETHEWI"/>
<dbReference type="GeneID" id="5030707"/>
<gene>
    <name evidence="2" type="ORF">GSPATT00013010001</name>
</gene>
<evidence type="ECO:0008006" key="4">
    <source>
        <dbReference type="Google" id="ProtNLM"/>
    </source>
</evidence>
<dbReference type="OrthoDB" id="10571391at2759"/>
<name>A0D3A8_PARTE</name>
<organism evidence="2 3">
    <name type="scientific">Paramecium tetraurelia</name>
    <dbReference type="NCBI Taxonomy" id="5888"/>
    <lineage>
        <taxon>Eukaryota</taxon>
        <taxon>Sar</taxon>
        <taxon>Alveolata</taxon>
        <taxon>Ciliophora</taxon>
        <taxon>Intramacronucleata</taxon>
        <taxon>Oligohymenophorea</taxon>
        <taxon>Peniculida</taxon>
        <taxon>Parameciidae</taxon>
        <taxon>Paramecium</taxon>
    </lineage>
</organism>
<dbReference type="RefSeq" id="XP_001444922.1">
    <property type="nucleotide sequence ID" value="XM_001444885.1"/>
</dbReference>
<dbReference type="KEGG" id="ptm:GSPATT00013010001"/>
<dbReference type="Proteomes" id="UP000000600">
    <property type="component" value="Unassembled WGS sequence"/>
</dbReference>
<dbReference type="EMBL" id="CT868274">
    <property type="protein sequence ID" value="CAK77525.1"/>
    <property type="molecule type" value="Genomic_DNA"/>
</dbReference>